<dbReference type="InterPro" id="IPR004843">
    <property type="entry name" value="Calcineurin-like_PHP"/>
</dbReference>
<dbReference type="Pfam" id="PF00149">
    <property type="entry name" value="Metallophos"/>
    <property type="match status" value="1"/>
</dbReference>
<reference evidence="3 4" key="1">
    <citation type="submission" date="2020-08" db="EMBL/GenBank/DDBJ databases">
        <title>Sequencing the genomes of 1000 actinobacteria strains.</title>
        <authorList>
            <person name="Klenk H.-P."/>
        </authorList>
    </citation>
    <scope>NUCLEOTIDE SEQUENCE [LARGE SCALE GENOMIC DNA]</scope>
    <source>
        <strain evidence="3 4">DSM 46887</strain>
    </source>
</reference>
<feature type="region of interest" description="Disordered" evidence="1">
    <location>
        <begin position="266"/>
        <end position="286"/>
    </location>
</feature>
<dbReference type="PANTHER" id="PTHR36492:SF2">
    <property type="entry name" value="[ACYL-CARRIER-PROTEIN] PHOSPHODIESTERASE PPTH"/>
    <property type="match status" value="1"/>
</dbReference>
<proteinExistence type="predicted"/>
<evidence type="ECO:0000256" key="1">
    <source>
        <dbReference type="SAM" id="MobiDB-lite"/>
    </source>
</evidence>
<dbReference type="InterPro" id="IPR052963">
    <property type="entry name" value="Pantetheine_PDE"/>
</dbReference>
<protein>
    <submittedName>
        <fullName evidence="3">3',5'-cyclic AMP phosphodiesterase CpdA</fullName>
    </submittedName>
</protein>
<organism evidence="3 4">
    <name type="scientific">Streptosporangium becharense</name>
    <dbReference type="NCBI Taxonomy" id="1816182"/>
    <lineage>
        <taxon>Bacteria</taxon>
        <taxon>Bacillati</taxon>
        <taxon>Actinomycetota</taxon>
        <taxon>Actinomycetes</taxon>
        <taxon>Streptosporangiales</taxon>
        <taxon>Streptosporangiaceae</taxon>
        <taxon>Streptosporangium</taxon>
    </lineage>
</organism>
<evidence type="ECO:0000313" key="3">
    <source>
        <dbReference type="EMBL" id="MBB5823131.1"/>
    </source>
</evidence>
<keyword evidence="4" id="KW-1185">Reference proteome</keyword>
<dbReference type="SUPFAM" id="SSF56300">
    <property type="entry name" value="Metallo-dependent phosphatases"/>
    <property type="match status" value="1"/>
</dbReference>
<dbReference type="Proteomes" id="UP000540685">
    <property type="component" value="Unassembled WGS sequence"/>
</dbReference>
<name>A0A7W9IMN7_9ACTN</name>
<comment type="caution">
    <text evidence="3">The sequence shown here is derived from an EMBL/GenBank/DDBJ whole genome shotgun (WGS) entry which is preliminary data.</text>
</comment>
<accession>A0A7W9IMN7</accession>
<dbReference type="InterPro" id="IPR029052">
    <property type="entry name" value="Metallo-depent_PP-like"/>
</dbReference>
<dbReference type="Gene3D" id="3.60.21.10">
    <property type="match status" value="1"/>
</dbReference>
<gene>
    <name evidence="3" type="ORF">F4562_006193</name>
</gene>
<dbReference type="RefSeq" id="WP_311733897.1">
    <property type="nucleotide sequence ID" value="NZ_JACHMP010000001.1"/>
</dbReference>
<dbReference type="AlphaFoldDB" id="A0A7W9IMN7"/>
<sequence length="286" mass="32234">MKLLAVSDLHVSHAANLRVVRELPASPDDWLVVAGDVAETAADLAAALSVLVRRFARVVWTPGNHELWTVPHDPLQLRGRERYEYLVEMCRGLGVLTPEDPYPVLECEERRFVLAPLFLLYDYSLRPPGTTAAQALERAYEAGVVCSDEFLLHPDPYPDRAAWCADRLALTERRLAALPADLPVVFANHYPLHPSLVRLPRVPEFSLWCGTARTADWHLRHRAEAVVYGHLHLPGSYTLDGVRFEEVSLGYPREWRRRRGAYRPRQIMPAPPARASNTSATRTTPG</sequence>
<dbReference type="CDD" id="cd00838">
    <property type="entry name" value="MPP_superfamily"/>
    <property type="match status" value="1"/>
</dbReference>
<evidence type="ECO:0000313" key="4">
    <source>
        <dbReference type="Proteomes" id="UP000540685"/>
    </source>
</evidence>
<feature type="compositionally biased region" description="Low complexity" evidence="1">
    <location>
        <begin position="273"/>
        <end position="286"/>
    </location>
</feature>
<evidence type="ECO:0000259" key="2">
    <source>
        <dbReference type="Pfam" id="PF00149"/>
    </source>
</evidence>
<dbReference type="PANTHER" id="PTHR36492">
    <property type="match status" value="1"/>
</dbReference>
<dbReference type="GO" id="GO:0016787">
    <property type="term" value="F:hydrolase activity"/>
    <property type="evidence" value="ECO:0007669"/>
    <property type="project" value="InterPro"/>
</dbReference>
<feature type="domain" description="Calcineurin-like phosphoesterase" evidence="2">
    <location>
        <begin position="1"/>
        <end position="233"/>
    </location>
</feature>
<dbReference type="EMBL" id="JACHMP010000001">
    <property type="protein sequence ID" value="MBB5823131.1"/>
    <property type="molecule type" value="Genomic_DNA"/>
</dbReference>